<proteinExistence type="predicted"/>
<protein>
    <submittedName>
        <fullName evidence="1">Uncharacterized protein</fullName>
    </submittedName>
</protein>
<evidence type="ECO:0000313" key="2">
    <source>
        <dbReference type="Proteomes" id="UP000054937"/>
    </source>
</evidence>
<comment type="caution">
    <text evidence="1">The sequence shown here is derived from an EMBL/GenBank/DDBJ whole genome shotgun (WGS) entry which is preliminary data.</text>
</comment>
<dbReference type="Proteomes" id="UP000054937">
    <property type="component" value="Unassembled WGS sequence"/>
</dbReference>
<keyword evidence="2" id="KW-1185">Reference proteome</keyword>
<accession>A0A0V0QT39</accession>
<organism evidence="1 2">
    <name type="scientific">Pseudocohnilembus persalinus</name>
    <name type="common">Ciliate</name>
    <dbReference type="NCBI Taxonomy" id="266149"/>
    <lineage>
        <taxon>Eukaryota</taxon>
        <taxon>Sar</taxon>
        <taxon>Alveolata</taxon>
        <taxon>Ciliophora</taxon>
        <taxon>Intramacronucleata</taxon>
        <taxon>Oligohymenophorea</taxon>
        <taxon>Scuticociliatia</taxon>
        <taxon>Philasterida</taxon>
        <taxon>Pseudocohnilembidae</taxon>
        <taxon>Pseudocohnilembus</taxon>
    </lineage>
</organism>
<sequence>MTRLQKKIRTKFQAKDFELLKHHMRQYKPDSWNDEKLMFPSLYQQKIQIGSPKGPQITQNFNMHTQPDEDSNQFDKSNTQKLYRQKSQGENQFNYFPDSDFIVQQIHSNTPDARLQTHNIIITLFLQ</sequence>
<name>A0A0V0QT39_PSEPJ</name>
<reference evidence="1 2" key="1">
    <citation type="journal article" date="2015" name="Sci. Rep.">
        <title>Genome of the facultative scuticociliatosis pathogen Pseudocohnilembus persalinus provides insight into its virulence through horizontal gene transfer.</title>
        <authorList>
            <person name="Xiong J."/>
            <person name="Wang G."/>
            <person name="Cheng J."/>
            <person name="Tian M."/>
            <person name="Pan X."/>
            <person name="Warren A."/>
            <person name="Jiang C."/>
            <person name="Yuan D."/>
            <person name="Miao W."/>
        </authorList>
    </citation>
    <scope>NUCLEOTIDE SEQUENCE [LARGE SCALE GENOMIC DNA]</scope>
    <source>
        <strain evidence="1">36N120E</strain>
    </source>
</reference>
<gene>
    <name evidence="1" type="ORF">PPERSA_06764</name>
</gene>
<dbReference type="EMBL" id="LDAU01000110">
    <property type="protein sequence ID" value="KRX05130.1"/>
    <property type="molecule type" value="Genomic_DNA"/>
</dbReference>
<evidence type="ECO:0000313" key="1">
    <source>
        <dbReference type="EMBL" id="KRX05130.1"/>
    </source>
</evidence>
<dbReference type="InParanoid" id="A0A0V0QT39"/>
<dbReference type="AlphaFoldDB" id="A0A0V0QT39"/>